<protein>
    <recommendedName>
        <fullName evidence="2">CCAAT-binding factor domain-containing protein</fullName>
    </recommendedName>
</protein>
<dbReference type="AlphaFoldDB" id="A0A9P0J675"/>
<organism evidence="3 4">
    <name type="scientific">Chironomus riparius</name>
    <dbReference type="NCBI Taxonomy" id="315576"/>
    <lineage>
        <taxon>Eukaryota</taxon>
        <taxon>Metazoa</taxon>
        <taxon>Ecdysozoa</taxon>
        <taxon>Arthropoda</taxon>
        <taxon>Hexapoda</taxon>
        <taxon>Insecta</taxon>
        <taxon>Pterygota</taxon>
        <taxon>Neoptera</taxon>
        <taxon>Endopterygota</taxon>
        <taxon>Diptera</taxon>
        <taxon>Nematocera</taxon>
        <taxon>Chironomoidea</taxon>
        <taxon>Chironomidae</taxon>
        <taxon>Chironominae</taxon>
        <taxon>Chironomus</taxon>
    </lineage>
</organism>
<evidence type="ECO:0000259" key="2">
    <source>
        <dbReference type="Pfam" id="PF03914"/>
    </source>
</evidence>
<evidence type="ECO:0000256" key="1">
    <source>
        <dbReference type="ARBA" id="ARBA00007797"/>
    </source>
</evidence>
<dbReference type="Pfam" id="PF03914">
    <property type="entry name" value="CBF"/>
    <property type="match status" value="1"/>
</dbReference>
<comment type="similarity">
    <text evidence="1">Belongs to the CBF/MAK21 family.</text>
</comment>
<dbReference type="InterPro" id="IPR005612">
    <property type="entry name" value="CCAAT-binding_factor"/>
</dbReference>
<dbReference type="GO" id="GO:0030692">
    <property type="term" value="C:Noc4p-Nop14p complex"/>
    <property type="evidence" value="ECO:0007669"/>
    <property type="project" value="TreeGrafter"/>
</dbReference>
<name>A0A9P0J675_9DIPT</name>
<dbReference type="Proteomes" id="UP001153620">
    <property type="component" value="Chromosome 3"/>
</dbReference>
<gene>
    <name evidence="3" type="ORF">CHIRRI_LOCUS12422</name>
</gene>
<keyword evidence="4" id="KW-1185">Reference proteome</keyword>
<dbReference type="PANTHER" id="PTHR12455">
    <property type="entry name" value="NUCLEOLAR COMPLEX PROTEIN 4"/>
    <property type="match status" value="1"/>
</dbReference>
<reference evidence="3" key="1">
    <citation type="submission" date="2022-01" db="EMBL/GenBank/DDBJ databases">
        <authorList>
            <person name="King R."/>
        </authorList>
    </citation>
    <scope>NUCLEOTIDE SEQUENCE</scope>
</reference>
<accession>A0A9P0J675</accession>
<evidence type="ECO:0000313" key="3">
    <source>
        <dbReference type="EMBL" id="CAH1730394.1"/>
    </source>
</evidence>
<dbReference type="InterPro" id="IPR027193">
    <property type="entry name" value="Noc4"/>
</dbReference>
<dbReference type="PANTHER" id="PTHR12455:SF0">
    <property type="entry name" value="NUCLEOLAR COMPLEX PROTEIN 4 HOMOLOG"/>
    <property type="match status" value="1"/>
</dbReference>
<reference evidence="3" key="2">
    <citation type="submission" date="2022-10" db="EMBL/GenBank/DDBJ databases">
        <authorList>
            <consortium name="ENA_rothamsted_submissions"/>
            <consortium name="culmorum"/>
            <person name="King R."/>
        </authorList>
    </citation>
    <scope>NUCLEOTIDE SEQUENCE</scope>
</reference>
<dbReference type="EMBL" id="OU895879">
    <property type="protein sequence ID" value="CAH1730394.1"/>
    <property type="molecule type" value="Genomic_DNA"/>
</dbReference>
<evidence type="ECO:0000313" key="4">
    <source>
        <dbReference type="Proteomes" id="UP001153620"/>
    </source>
</evidence>
<dbReference type="GO" id="GO:0032040">
    <property type="term" value="C:small-subunit processome"/>
    <property type="evidence" value="ECO:0007669"/>
    <property type="project" value="TreeGrafter"/>
</dbReference>
<feature type="domain" description="CCAAT-binding factor" evidence="2">
    <location>
        <begin position="299"/>
        <end position="449"/>
    </location>
</feature>
<sequence>MSKGAKNHHLKSNVNEFLNNKRNIEALTNVIDSFKNALEKQIPLTTVILSCETIFVELLRSHDMTIHIKSLQGKENSPENNYKQFLQERYIETFNLIIECLGSDKTSDAHQALTTCMKFIAIEGTNPLESHDNHQTEFPIVHLNKVISKLLLSHRIMKNVIVKLSEYTMFDDFCYFVWKLLLKNLIPTTKNDLNNEFIQNYLELLNVLIPASPNNNQKYAEQDDDDEKRFLCKVVKFDEQLLRKNVNKIWNFIVQWPHNDVTQRQLLVLLLEKVLVHLEKPALLTDYLMDTLDVGGQVSLLALQGIFILIHKYNMSYPNIYEKLYAMFEPEIFHMKFKPRLFHLADIFLSSTYLPETLVAAFAKRLARLSLVAPPQDIIIILFFIGNLIIRHPGLKRLICDAANGGHEISNDPFLMDECDPNKSFALQSSLWEIQLLKSHMLPYISQTAKNITSQPLPNREWDLGEYLEVKENDLFDQEISKKAKEYALTFERPMTETKNQHSAMSKYWKF</sequence>
<dbReference type="GO" id="GO:0042254">
    <property type="term" value="P:ribosome biogenesis"/>
    <property type="evidence" value="ECO:0007669"/>
    <property type="project" value="InterPro"/>
</dbReference>
<proteinExistence type="inferred from homology"/>